<dbReference type="Proteomes" id="UP000095347">
    <property type="component" value="Unassembled WGS sequence"/>
</dbReference>
<dbReference type="EMBL" id="MCGG01000067">
    <property type="protein sequence ID" value="OEJ64681.1"/>
    <property type="molecule type" value="Genomic_DNA"/>
</dbReference>
<comment type="caution">
    <text evidence="2">The sequence shown here is derived from an EMBL/GenBank/DDBJ whole genome shotgun (WGS) entry which is preliminary data.</text>
</comment>
<sequence length="113" mass="12417">MTIVDTQFSGVRDAFEKASSGYGYGVKSSARSDSSVKSTPEATQHDAIHDTVSLSAGGEKIVNLNRGQELSQQIKNAPVDKDFAENLRKSTEDVFRITKLFTQTVKSAFSWLR</sequence>
<feature type="compositionally biased region" description="Low complexity" evidence="1">
    <location>
        <begin position="26"/>
        <end position="38"/>
    </location>
</feature>
<organism evidence="2 3">
    <name type="scientific">Magnetovibrio blakemorei</name>
    <dbReference type="NCBI Taxonomy" id="28181"/>
    <lineage>
        <taxon>Bacteria</taxon>
        <taxon>Pseudomonadati</taxon>
        <taxon>Pseudomonadota</taxon>
        <taxon>Alphaproteobacteria</taxon>
        <taxon>Rhodospirillales</taxon>
        <taxon>Magnetovibrionaceae</taxon>
        <taxon>Magnetovibrio</taxon>
    </lineage>
</organism>
<reference evidence="3" key="1">
    <citation type="submission" date="2016-07" db="EMBL/GenBank/DDBJ databases">
        <authorList>
            <person name="Florea S."/>
            <person name="Webb J.S."/>
            <person name="Jaromczyk J."/>
            <person name="Schardl C.L."/>
        </authorList>
    </citation>
    <scope>NUCLEOTIDE SEQUENCE [LARGE SCALE GENOMIC DNA]</scope>
    <source>
        <strain evidence="3">MV-1</strain>
    </source>
</reference>
<evidence type="ECO:0000256" key="1">
    <source>
        <dbReference type="SAM" id="MobiDB-lite"/>
    </source>
</evidence>
<gene>
    <name evidence="2" type="ORF">BEN30_00900</name>
</gene>
<keyword evidence="3" id="KW-1185">Reference proteome</keyword>
<protein>
    <submittedName>
        <fullName evidence="2">Uncharacterized protein</fullName>
    </submittedName>
</protein>
<evidence type="ECO:0000313" key="3">
    <source>
        <dbReference type="Proteomes" id="UP000095347"/>
    </source>
</evidence>
<feature type="region of interest" description="Disordered" evidence="1">
    <location>
        <begin position="25"/>
        <end position="50"/>
    </location>
</feature>
<evidence type="ECO:0000313" key="2">
    <source>
        <dbReference type="EMBL" id="OEJ64681.1"/>
    </source>
</evidence>
<accession>A0A1E5Q4M7</accession>
<dbReference type="AlphaFoldDB" id="A0A1E5Q4M7"/>
<proteinExistence type="predicted"/>
<dbReference type="RefSeq" id="WP_069959183.1">
    <property type="nucleotide sequence ID" value="NZ_MCGG01000067.1"/>
</dbReference>
<name>A0A1E5Q4M7_9PROT</name>